<feature type="chain" id="PRO_5011454524" description="DUF1236 domain-containing protein" evidence="2">
    <location>
        <begin position="30"/>
        <end position="263"/>
    </location>
</feature>
<feature type="compositionally biased region" description="Low complexity" evidence="1">
    <location>
        <begin position="83"/>
        <end position="106"/>
    </location>
</feature>
<evidence type="ECO:0008006" key="5">
    <source>
        <dbReference type="Google" id="ProtNLM"/>
    </source>
</evidence>
<feature type="compositionally biased region" description="Polar residues" evidence="1">
    <location>
        <begin position="57"/>
        <end position="66"/>
    </location>
</feature>
<evidence type="ECO:0000256" key="1">
    <source>
        <dbReference type="SAM" id="MobiDB-lite"/>
    </source>
</evidence>
<gene>
    <name evidence="3" type="ORF">SAMN02927900_03411</name>
</gene>
<feature type="compositionally biased region" description="Low complexity" evidence="1">
    <location>
        <begin position="120"/>
        <end position="137"/>
    </location>
</feature>
<keyword evidence="2" id="KW-0732">Signal</keyword>
<accession>A0A1G4S4T1</accession>
<evidence type="ECO:0000313" key="4">
    <source>
        <dbReference type="Proteomes" id="UP000199542"/>
    </source>
</evidence>
<evidence type="ECO:0000256" key="2">
    <source>
        <dbReference type="SAM" id="SignalP"/>
    </source>
</evidence>
<feature type="compositionally biased region" description="Low complexity" evidence="1">
    <location>
        <begin position="161"/>
        <end position="174"/>
    </location>
</feature>
<proteinExistence type="predicted"/>
<protein>
    <recommendedName>
        <fullName evidence="5">DUF1236 domain-containing protein</fullName>
    </recommendedName>
</protein>
<reference evidence="3 4" key="1">
    <citation type="submission" date="2016-10" db="EMBL/GenBank/DDBJ databases">
        <authorList>
            <person name="de Groot N.N."/>
        </authorList>
    </citation>
    <scope>NUCLEOTIDE SEQUENCE [LARGE SCALE GENOMIC DNA]</scope>
    <source>
        <strain evidence="3 4">CGMCC 1.3401</strain>
    </source>
</reference>
<dbReference type="Pfam" id="PF06823">
    <property type="entry name" value="DUF1236"/>
    <property type="match status" value="1"/>
</dbReference>
<feature type="region of interest" description="Disordered" evidence="1">
    <location>
        <begin position="33"/>
        <end position="179"/>
    </location>
</feature>
<dbReference type="InterPro" id="IPR009642">
    <property type="entry name" value="DUF1236"/>
</dbReference>
<feature type="signal peptide" evidence="2">
    <location>
        <begin position="1"/>
        <end position="29"/>
    </location>
</feature>
<sequence>MNCKILPVLIASLALGASPVGLLSAAAQDATPILPKKGTTQGEQPQSGTSQQPSGAETPSNGSGQEAPSAGTGDATTVKPDSGEAGTSGSSSQGTDQPTTQQQDTTKPADGSTSQQAPASGSESGKSSTKSSGETTSPDGKATSDKPSDATGSGDTGTTGGSTSTGTSDQSTSTKTETDVNISIEQKTEIQQVVKEVNVEPVREVDFTVEVGTAIPKTIRLEPLPPRIVKIVPQYEGYRFFILADGRIIIVEPSTFKIVYIIV</sequence>
<name>A0A1G4S4T1_9HYPH</name>
<dbReference type="Proteomes" id="UP000199542">
    <property type="component" value="Unassembled WGS sequence"/>
</dbReference>
<evidence type="ECO:0000313" key="3">
    <source>
        <dbReference type="EMBL" id="SCW63957.1"/>
    </source>
</evidence>
<organism evidence="3 4">
    <name type="scientific">Rhizobium mongolense subsp. loessense</name>
    <dbReference type="NCBI Taxonomy" id="158890"/>
    <lineage>
        <taxon>Bacteria</taxon>
        <taxon>Pseudomonadati</taxon>
        <taxon>Pseudomonadota</taxon>
        <taxon>Alphaproteobacteria</taxon>
        <taxon>Hyphomicrobiales</taxon>
        <taxon>Rhizobiaceae</taxon>
        <taxon>Rhizobium/Agrobacterium group</taxon>
        <taxon>Rhizobium</taxon>
    </lineage>
</organism>
<dbReference type="RefSeq" id="WP_092586057.1">
    <property type="nucleotide sequence ID" value="NZ_FMTM01000004.1"/>
</dbReference>
<dbReference type="EMBL" id="FMTM01000004">
    <property type="protein sequence ID" value="SCW63957.1"/>
    <property type="molecule type" value="Genomic_DNA"/>
</dbReference>
<dbReference type="AlphaFoldDB" id="A0A1G4S4T1"/>
<feature type="compositionally biased region" description="Low complexity" evidence="1">
    <location>
        <begin position="38"/>
        <end position="55"/>
    </location>
</feature>